<comment type="caution">
    <text evidence="2">The sequence shown here is derived from an EMBL/GenBank/DDBJ whole genome shotgun (WGS) entry which is preliminary data.</text>
</comment>
<proteinExistence type="predicted"/>
<keyword evidence="3" id="KW-1185">Reference proteome</keyword>
<evidence type="ECO:0000256" key="1">
    <source>
        <dbReference type="SAM" id="MobiDB-lite"/>
    </source>
</evidence>
<gene>
    <name evidence="2" type="ORF">E3N88_38571</name>
</gene>
<protein>
    <submittedName>
        <fullName evidence="2">Uncharacterized protein</fullName>
    </submittedName>
</protein>
<evidence type="ECO:0000313" key="3">
    <source>
        <dbReference type="Proteomes" id="UP000326396"/>
    </source>
</evidence>
<feature type="region of interest" description="Disordered" evidence="1">
    <location>
        <begin position="19"/>
        <end position="38"/>
    </location>
</feature>
<evidence type="ECO:0000313" key="2">
    <source>
        <dbReference type="EMBL" id="KAD2805194.1"/>
    </source>
</evidence>
<dbReference type="Proteomes" id="UP000326396">
    <property type="component" value="Linkage Group LG8"/>
</dbReference>
<reference evidence="2 3" key="1">
    <citation type="submission" date="2019-05" db="EMBL/GenBank/DDBJ databases">
        <title>Mikania micrantha, genome provides insights into the molecular mechanism of rapid growth.</title>
        <authorList>
            <person name="Liu B."/>
        </authorList>
    </citation>
    <scope>NUCLEOTIDE SEQUENCE [LARGE SCALE GENOMIC DNA]</scope>
    <source>
        <strain evidence="2">NLD-2019</strain>
        <tissue evidence="2">Leaf</tissue>
    </source>
</reference>
<sequence length="156" mass="17924">MEEEWKSKMVIERGGRSEIGNIHQKPSSVTTKRRRSPQSITDLVALPSAGNISLRQQKHITTRLQLFDRFDGCPLHVLFLVSNYLMFAFPQQDVAEEMIMKCVGVFVFRASVSTASVPTASVLYFRLFRPTPTTRSHNSRRSLQQCECDRELSRKF</sequence>
<organism evidence="2 3">
    <name type="scientific">Mikania micrantha</name>
    <name type="common">bitter vine</name>
    <dbReference type="NCBI Taxonomy" id="192012"/>
    <lineage>
        <taxon>Eukaryota</taxon>
        <taxon>Viridiplantae</taxon>
        <taxon>Streptophyta</taxon>
        <taxon>Embryophyta</taxon>
        <taxon>Tracheophyta</taxon>
        <taxon>Spermatophyta</taxon>
        <taxon>Magnoliopsida</taxon>
        <taxon>eudicotyledons</taxon>
        <taxon>Gunneridae</taxon>
        <taxon>Pentapetalae</taxon>
        <taxon>asterids</taxon>
        <taxon>campanulids</taxon>
        <taxon>Asterales</taxon>
        <taxon>Asteraceae</taxon>
        <taxon>Asteroideae</taxon>
        <taxon>Heliantheae alliance</taxon>
        <taxon>Eupatorieae</taxon>
        <taxon>Mikania</taxon>
    </lineage>
</organism>
<name>A0A5N6LUD3_9ASTR</name>
<accession>A0A5N6LUD3</accession>
<dbReference type="EMBL" id="SZYD01000018">
    <property type="protein sequence ID" value="KAD2805194.1"/>
    <property type="molecule type" value="Genomic_DNA"/>
</dbReference>
<dbReference type="AlphaFoldDB" id="A0A5N6LUD3"/>